<dbReference type="InterPro" id="IPR004095">
    <property type="entry name" value="TGS"/>
</dbReference>
<dbReference type="PRINTS" id="PR00326">
    <property type="entry name" value="GTP1OBG"/>
</dbReference>
<dbReference type="EMBL" id="DRYK01000061">
    <property type="protein sequence ID" value="HHP68107.1"/>
    <property type="molecule type" value="Genomic_DNA"/>
</dbReference>
<dbReference type="InterPro" id="IPR027417">
    <property type="entry name" value="P-loop_NTPase"/>
</dbReference>
<keyword evidence="1" id="KW-0547">Nucleotide-binding</keyword>
<dbReference type="GO" id="GO:0005525">
    <property type="term" value="F:GTP binding"/>
    <property type="evidence" value="ECO:0007669"/>
    <property type="project" value="UniProtKB-KW"/>
</dbReference>
<dbReference type="InterPro" id="IPR031662">
    <property type="entry name" value="GTP-binding_2"/>
</dbReference>
<dbReference type="InterPro" id="IPR045001">
    <property type="entry name" value="DRG"/>
</dbReference>
<gene>
    <name evidence="4" type="ORF">ENM60_04905</name>
</gene>
<dbReference type="Pfam" id="PF16897">
    <property type="entry name" value="MMR_HSR1_Xtn"/>
    <property type="match status" value="1"/>
</dbReference>
<keyword evidence="2" id="KW-0175">Coiled coil</keyword>
<dbReference type="InterPro" id="IPR006073">
    <property type="entry name" value="GTP-bd"/>
</dbReference>
<feature type="coiled-coil region" evidence="2">
    <location>
        <begin position="39"/>
        <end position="70"/>
    </location>
</feature>
<sequence length="387" mass="43246">MVTNLPAEAKVKWLKVLEARTTEEKIKALEEFLSAVPKHKGTENLREWATKRLAELREELEERKKKSARRGLSFLVEKEGAAQVVLVGLPNSGKSLLVQRLTGAKTRVSDIPFSTTFPQVGMLKYEDIYFQLVDTPPILPGRGPFNNRVMGLCRNADLIMIILDATRDVVKDYLEIRGELESAGILLSKAKGRVEIERYKTGKVGVKVTMMGELVDATIEDVKKLLASYNIHNAHVRVIGRVTLDDVEHAIFGNVQYKPSILLVNKIDAGGERAVEYLRKNTDVEGSMLGVSALTGLGLGKLGELIFKELEIIRVYTKSPTSGVSDKPLILRRGATVLDVAKRIHKDFVENFHYARVWGPSSKYPGERVGLDHILMDKDIVEIHLKE</sequence>
<evidence type="ECO:0000259" key="3">
    <source>
        <dbReference type="PROSITE" id="PS51880"/>
    </source>
</evidence>
<dbReference type="PROSITE" id="PS51880">
    <property type="entry name" value="TGS"/>
    <property type="match status" value="1"/>
</dbReference>
<dbReference type="CDD" id="cd01666">
    <property type="entry name" value="TGS_DRG"/>
    <property type="match status" value="1"/>
</dbReference>
<feature type="domain" description="TGS" evidence="3">
    <location>
        <begin position="311"/>
        <end position="385"/>
    </location>
</feature>
<dbReference type="PANTHER" id="PTHR43127">
    <property type="entry name" value="DEVELOPMENTALLY-REGULATED GTP-BINDING PROTEIN 2"/>
    <property type="match status" value="1"/>
</dbReference>
<dbReference type="Pfam" id="PF02824">
    <property type="entry name" value="TGS"/>
    <property type="match status" value="1"/>
</dbReference>
<dbReference type="GO" id="GO:0003924">
    <property type="term" value="F:GTPase activity"/>
    <property type="evidence" value="ECO:0007669"/>
    <property type="project" value="InterPro"/>
</dbReference>
<accession>A0A7J3XZI9</accession>
<evidence type="ECO:0000256" key="1">
    <source>
        <dbReference type="ARBA" id="ARBA00023134"/>
    </source>
</evidence>
<dbReference type="Pfam" id="PF01926">
    <property type="entry name" value="MMR_HSR1"/>
    <property type="match status" value="1"/>
</dbReference>
<organism evidence="4">
    <name type="scientific">Thermogladius calderae</name>
    <dbReference type="NCBI Taxonomy" id="1200300"/>
    <lineage>
        <taxon>Archaea</taxon>
        <taxon>Thermoproteota</taxon>
        <taxon>Thermoprotei</taxon>
        <taxon>Desulfurococcales</taxon>
        <taxon>Desulfurococcaceae</taxon>
        <taxon>Thermogladius</taxon>
    </lineage>
</organism>
<dbReference type="Gene3D" id="3.10.20.30">
    <property type="match status" value="1"/>
</dbReference>
<evidence type="ECO:0000256" key="2">
    <source>
        <dbReference type="SAM" id="Coils"/>
    </source>
</evidence>
<dbReference type="AlphaFoldDB" id="A0A7J3XZI9"/>
<proteinExistence type="predicted"/>
<dbReference type="Gene3D" id="3.40.50.300">
    <property type="entry name" value="P-loop containing nucleotide triphosphate hydrolases"/>
    <property type="match status" value="1"/>
</dbReference>
<name>A0A7J3XZI9_9CREN</name>
<dbReference type="SUPFAM" id="SSF81271">
    <property type="entry name" value="TGS-like"/>
    <property type="match status" value="1"/>
</dbReference>
<dbReference type="SUPFAM" id="SSF52540">
    <property type="entry name" value="P-loop containing nucleoside triphosphate hydrolases"/>
    <property type="match status" value="1"/>
</dbReference>
<protein>
    <submittedName>
        <fullName evidence="4">TGS domain-containing protein</fullName>
    </submittedName>
</protein>
<dbReference type="InterPro" id="IPR012675">
    <property type="entry name" value="Beta-grasp_dom_sf"/>
</dbReference>
<evidence type="ECO:0000313" key="4">
    <source>
        <dbReference type="EMBL" id="HHP68107.1"/>
    </source>
</evidence>
<reference evidence="4" key="1">
    <citation type="journal article" date="2020" name="mSystems">
        <title>Genome- and Community-Level Interaction Insights into Carbon Utilization and Element Cycling Functions of Hydrothermarchaeota in Hydrothermal Sediment.</title>
        <authorList>
            <person name="Zhou Z."/>
            <person name="Liu Y."/>
            <person name="Xu W."/>
            <person name="Pan J."/>
            <person name="Luo Z.H."/>
            <person name="Li M."/>
        </authorList>
    </citation>
    <scope>NUCLEOTIDE SEQUENCE [LARGE SCALE GENOMIC DNA]</scope>
    <source>
        <strain evidence="4">SpSt-110</strain>
    </source>
</reference>
<keyword evidence="1" id="KW-0342">GTP-binding</keyword>
<comment type="caution">
    <text evidence="4">The sequence shown here is derived from an EMBL/GenBank/DDBJ whole genome shotgun (WGS) entry which is preliminary data.</text>
</comment>
<dbReference type="InterPro" id="IPR012676">
    <property type="entry name" value="TGS-like"/>
</dbReference>